<dbReference type="Pfam" id="PF00126">
    <property type="entry name" value="HTH_1"/>
    <property type="match status" value="1"/>
</dbReference>
<sequence>MSTFLSVCRTLNYTRSAVELNITQPAVSQHIAHLEKAYGAKLFSYRGKKLALTPAGELVRDAAATMAHDESVLRDAIAAQTGQRRTLRLGMTLTAGEYVLAKPLAVYLTEHEDVQVRIVSHDTERLLAQLHEGSIDCALVEGFFDKSAYDWRVFGTGSLVGVCAPSHPLAGDEAGESAAVAYDLADLLDQHVLIREKGSGTRAVLEHALVARNLTVESFARVTEVGSINIIKTLVESGYGISFLYEAAVARELAAGTLVRIPLIGRPIEHDITLIRLKGTVFQEDFNEFYQSLRAAAQKMPLLT</sequence>
<dbReference type="RefSeq" id="WP_283831539.1">
    <property type="nucleotide sequence ID" value="NZ_JASJEU010000012.1"/>
</dbReference>
<evidence type="ECO:0000256" key="2">
    <source>
        <dbReference type="ARBA" id="ARBA00023015"/>
    </source>
</evidence>
<dbReference type="PROSITE" id="PS50931">
    <property type="entry name" value="HTH_LYSR"/>
    <property type="match status" value="1"/>
</dbReference>
<name>A0ABT7DKX6_9ACTN</name>
<dbReference type="PANTHER" id="PTHR30126">
    <property type="entry name" value="HTH-TYPE TRANSCRIPTIONAL REGULATOR"/>
    <property type="match status" value="1"/>
</dbReference>
<dbReference type="InterPro" id="IPR005119">
    <property type="entry name" value="LysR_subst-bd"/>
</dbReference>
<gene>
    <name evidence="6" type="ORF">QNJ86_05205</name>
</gene>
<evidence type="ECO:0000256" key="1">
    <source>
        <dbReference type="ARBA" id="ARBA00009437"/>
    </source>
</evidence>
<dbReference type="Pfam" id="PF03466">
    <property type="entry name" value="LysR_substrate"/>
    <property type="match status" value="1"/>
</dbReference>
<dbReference type="PANTHER" id="PTHR30126:SF39">
    <property type="entry name" value="HTH-TYPE TRANSCRIPTIONAL REGULATOR CYSL"/>
    <property type="match status" value="1"/>
</dbReference>
<dbReference type="Gene3D" id="1.10.10.10">
    <property type="entry name" value="Winged helix-like DNA-binding domain superfamily/Winged helix DNA-binding domain"/>
    <property type="match status" value="1"/>
</dbReference>
<dbReference type="PRINTS" id="PR00039">
    <property type="entry name" value="HTHLYSR"/>
</dbReference>
<accession>A0ABT7DKX6</accession>
<keyword evidence="4" id="KW-0804">Transcription</keyword>
<evidence type="ECO:0000256" key="4">
    <source>
        <dbReference type="ARBA" id="ARBA00023163"/>
    </source>
</evidence>
<dbReference type="InterPro" id="IPR000847">
    <property type="entry name" value="LysR_HTH_N"/>
</dbReference>
<organism evidence="6 7">
    <name type="scientific">Gordonibacter faecis</name>
    <dbReference type="NCBI Taxonomy" id="3047475"/>
    <lineage>
        <taxon>Bacteria</taxon>
        <taxon>Bacillati</taxon>
        <taxon>Actinomycetota</taxon>
        <taxon>Coriobacteriia</taxon>
        <taxon>Eggerthellales</taxon>
        <taxon>Eggerthellaceae</taxon>
        <taxon>Gordonibacter</taxon>
    </lineage>
</organism>
<proteinExistence type="inferred from homology"/>
<dbReference type="Proteomes" id="UP001232750">
    <property type="component" value="Unassembled WGS sequence"/>
</dbReference>
<dbReference type="InterPro" id="IPR036390">
    <property type="entry name" value="WH_DNA-bd_sf"/>
</dbReference>
<dbReference type="SUPFAM" id="SSF46785">
    <property type="entry name" value="Winged helix' DNA-binding domain"/>
    <property type="match status" value="1"/>
</dbReference>
<evidence type="ECO:0000259" key="5">
    <source>
        <dbReference type="PROSITE" id="PS50931"/>
    </source>
</evidence>
<comment type="similarity">
    <text evidence="1">Belongs to the LysR transcriptional regulatory family.</text>
</comment>
<comment type="caution">
    <text evidence="6">The sequence shown here is derived from an EMBL/GenBank/DDBJ whole genome shotgun (WGS) entry which is preliminary data.</text>
</comment>
<feature type="domain" description="HTH lysR-type" evidence="5">
    <location>
        <begin position="1"/>
        <end position="53"/>
    </location>
</feature>
<dbReference type="EMBL" id="JASJEU010000012">
    <property type="protein sequence ID" value="MDJ1650187.1"/>
    <property type="molecule type" value="Genomic_DNA"/>
</dbReference>
<protein>
    <submittedName>
        <fullName evidence="6">LysR family transcriptional regulator</fullName>
    </submittedName>
</protein>
<keyword evidence="7" id="KW-1185">Reference proteome</keyword>
<reference evidence="6 7" key="1">
    <citation type="submission" date="2023-05" db="EMBL/GenBank/DDBJ databases">
        <title>Gordonibacter KGMB12511T sp. nov., isolated from faeces of healthy Korean.</title>
        <authorList>
            <person name="Kim H.S."/>
            <person name="Kim J.-S."/>
            <person name="Suh M.K."/>
            <person name="Eom M.K."/>
            <person name="Do H.E."/>
            <person name="Lee J.-S."/>
        </authorList>
    </citation>
    <scope>NUCLEOTIDE SEQUENCE [LARGE SCALE GENOMIC DNA]</scope>
    <source>
        <strain evidence="6 7">KGMB12511</strain>
    </source>
</reference>
<keyword evidence="3" id="KW-0238">DNA-binding</keyword>
<dbReference type="Gene3D" id="3.40.190.10">
    <property type="entry name" value="Periplasmic binding protein-like II"/>
    <property type="match status" value="2"/>
</dbReference>
<evidence type="ECO:0000256" key="3">
    <source>
        <dbReference type="ARBA" id="ARBA00023125"/>
    </source>
</evidence>
<dbReference type="InterPro" id="IPR036388">
    <property type="entry name" value="WH-like_DNA-bd_sf"/>
</dbReference>
<evidence type="ECO:0000313" key="7">
    <source>
        <dbReference type="Proteomes" id="UP001232750"/>
    </source>
</evidence>
<evidence type="ECO:0000313" key="6">
    <source>
        <dbReference type="EMBL" id="MDJ1650187.1"/>
    </source>
</evidence>
<dbReference type="SUPFAM" id="SSF53850">
    <property type="entry name" value="Periplasmic binding protein-like II"/>
    <property type="match status" value="1"/>
</dbReference>
<keyword evidence="2" id="KW-0805">Transcription regulation</keyword>